<dbReference type="InterPro" id="IPR050667">
    <property type="entry name" value="PPR-containing_protein"/>
</dbReference>
<dbReference type="PROSITE" id="PS51375">
    <property type="entry name" value="PPR"/>
    <property type="match status" value="4"/>
</dbReference>
<evidence type="ECO:0008006" key="6">
    <source>
        <dbReference type="Google" id="ProtNLM"/>
    </source>
</evidence>
<dbReference type="Gene3D" id="1.25.40.10">
    <property type="entry name" value="Tetratricopeptide repeat domain"/>
    <property type="match status" value="2"/>
</dbReference>
<dbReference type="NCBIfam" id="TIGR00756">
    <property type="entry name" value="PPR"/>
    <property type="match status" value="4"/>
</dbReference>
<evidence type="ECO:0000256" key="1">
    <source>
        <dbReference type="ARBA" id="ARBA00007626"/>
    </source>
</evidence>
<dbReference type="EMBL" id="CP093351">
    <property type="protein sequence ID" value="WOH13874.1"/>
    <property type="molecule type" value="Genomic_DNA"/>
</dbReference>
<evidence type="ECO:0000313" key="4">
    <source>
        <dbReference type="EMBL" id="WOH13874.1"/>
    </source>
</evidence>
<proteinExistence type="inferred from homology"/>
<gene>
    <name evidence="4" type="ORF">DCAR_0933387</name>
</gene>
<organism evidence="4 5">
    <name type="scientific">Daucus carota subsp. sativus</name>
    <name type="common">Carrot</name>
    <dbReference type="NCBI Taxonomy" id="79200"/>
    <lineage>
        <taxon>Eukaryota</taxon>
        <taxon>Viridiplantae</taxon>
        <taxon>Streptophyta</taxon>
        <taxon>Embryophyta</taxon>
        <taxon>Tracheophyta</taxon>
        <taxon>Spermatophyta</taxon>
        <taxon>Magnoliopsida</taxon>
        <taxon>eudicotyledons</taxon>
        <taxon>Gunneridae</taxon>
        <taxon>Pentapetalae</taxon>
        <taxon>asterids</taxon>
        <taxon>campanulids</taxon>
        <taxon>Apiales</taxon>
        <taxon>Apiaceae</taxon>
        <taxon>Apioideae</taxon>
        <taxon>Scandiceae</taxon>
        <taxon>Daucinae</taxon>
        <taxon>Daucus</taxon>
        <taxon>Daucus sect. Daucus</taxon>
    </lineage>
</organism>
<protein>
    <recommendedName>
        <fullName evidence="6">Pentacotripeptide-repeat region of PRORP domain-containing protein</fullName>
    </recommendedName>
</protein>
<reference evidence="4" key="1">
    <citation type="journal article" date="2016" name="Nat. Genet.">
        <title>A high-quality carrot genome assembly provides new insights into carotenoid accumulation and asterid genome evolution.</title>
        <authorList>
            <person name="Iorizzo M."/>
            <person name="Ellison S."/>
            <person name="Senalik D."/>
            <person name="Zeng P."/>
            <person name="Satapoomin P."/>
            <person name="Huang J."/>
            <person name="Bowman M."/>
            <person name="Iovene M."/>
            <person name="Sanseverino W."/>
            <person name="Cavagnaro P."/>
            <person name="Yildiz M."/>
            <person name="Macko-Podgorni A."/>
            <person name="Moranska E."/>
            <person name="Grzebelus E."/>
            <person name="Grzebelus D."/>
            <person name="Ashrafi H."/>
            <person name="Zheng Z."/>
            <person name="Cheng S."/>
            <person name="Spooner D."/>
            <person name="Van Deynze A."/>
            <person name="Simon P."/>
        </authorList>
    </citation>
    <scope>NUCLEOTIDE SEQUENCE</scope>
    <source>
        <tissue evidence="4">Leaf</tissue>
    </source>
</reference>
<dbReference type="Proteomes" id="UP000077755">
    <property type="component" value="Chromosome 9"/>
</dbReference>
<dbReference type="Pfam" id="PF12854">
    <property type="entry name" value="PPR_1"/>
    <property type="match status" value="1"/>
</dbReference>
<feature type="repeat" description="PPR" evidence="3">
    <location>
        <begin position="154"/>
        <end position="182"/>
    </location>
</feature>
<keyword evidence="5" id="KW-1185">Reference proteome</keyword>
<evidence type="ECO:0000313" key="5">
    <source>
        <dbReference type="Proteomes" id="UP000077755"/>
    </source>
</evidence>
<sequence>MFRELRVLRIPVDIVTFNTAIHSCCHLNTLDYAFSLLAGIIKSGWVPAVFTYNTLIQGLLSQDRPLEAGDLFKKLIRFQEIQPNVVMYNTIIDGLCKTSNTSMALKLSRKMENIGCRPNTVTYTSIIDSLCKEGRVDHALDLVSEMTHKGISPDVITYNRLFQGLCTSGRWEDTERLLTIIY</sequence>
<evidence type="ECO:0000256" key="2">
    <source>
        <dbReference type="ARBA" id="ARBA00022737"/>
    </source>
</evidence>
<feature type="repeat" description="PPR" evidence="3">
    <location>
        <begin position="84"/>
        <end position="118"/>
    </location>
</feature>
<name>A0AAF0XVH2_DAUCS</name>
<reference evidence="4" key="2">
    <citation type="submission" date="2022-03" db="EMBL/GenBank/DDBJ databases">
        <title>Draft title - Genomic analysis of global carrot germplasm unveils the trajectory of domestication and the origin of high carotenoid orange carrot.</title>
        <authorList>
            <person name="Iorizzo M."/>
            <person name="Ellison S."/>
            <person name="Senalik D."/>
            <person name="Macko-Podgorni A."/>
            <person name="Grzebelus D."/>
            <person name="Bostan H."/>
            <person name="Rolling W."/>
            <person name="Curaba J."/>
            <person name="Simon P."/>
        </authorList>
    </citation>
    <scope>NUCLEOTIDE SEQUENCE</scope>
    <source>
        <tissue evidence="4">Leaf</tissue>
    </source>
</reference>
<dbReference type="AlphaFoldDB" id="A0AAF0XVH2"/>
<keyword evidence="2" id="KW-0677">Repeat</keyword>
<feature type="repeat" description="PPR" evidence="3">
    <location>
        <begin position="13"/>
        <end position="47"/>
    </location>
</feature>
<dbReference type="InterPro" id="IPR011990">
    <property type="entry name" value="TPR-like_helical_dom_sf"/>
</dbReference>
<dbReference type="InterPro" id="IPR002885">
    <property type="entry name" value="PPR_rpt"/>
</dbReference>
<feature type="repeat" description="PPR" evidence="3">
    <location>
        <begin position="119"/>
        <end position="153"/>
    </location>
</feature>
<dbReference type="Pfam" id="PF13041">
    <property type="entry name" value="PPR_2"/>
    <property type="match status" value="2"/>
</dbReference>
<evidence type="ECO:0000256" key="3">
    <source>
        <dbReference type="PROSITE-ProRule" id="PRU00708"/>
    </source>
</evidence>
<comment type="similarity">
    <text evidence="1">Belongs to the PPR family. P subfamily.</text>
</comment>
<accession>A0AAF0XVH2</accession>
<dbReference type="PANTHER" id="PTHR47939:SF13">
    <property type="entry name" value="OS03G0201400 PROTEIN"/>
    <property type="match status" value="1"/>
</dbReference>
<dbReference type="PANTHER" id="PTHR47939">
    <property type="entry name" value="MEMBRANE-ASSOCIATED SALT-INDUCIBLE PROTEIN-LIKE"/>
    <property type="match status" value="1"/>
</dbReference>